<evidence type="ECO:0000313" key="3">
    <source>
        <dbReference type="Proteomes" id="UP000834106"/>
    </source>
</evidence>
<name>A0AAD2AFE5_9LAMI</name>
<proteinExistence type="predicted"/>
<keyword evidence="3" id="KW-1185">Reference proteome</keyword>
<dbReference type="Pfam" id="PF05691">
    <property type="entry name" value="Raffinose_syn"/>
    <property type="match status" value="1"/>
</dbReference>
<dbReference type="PANTHER" id="PTHR31268">
    <property type="match status" value="1"/>
</dbReference>
<dbReference type="EMBL" id="OU503058">
    <property type="protein sequence ID" value="CAI9787379.1"/>
    <property type="molecule type" value="Genomic_DNA"/>
</dbReference>
<dbReference type="InterPro" id="IPR008811">
    <property type="entry name" value="Glycosyl_hydrolases_36"/>
</dbReference>
<keyword evidence="1" id="KW-0119">Carbohydrate metabolism</keyword>
<dbReference type="AlphaFoldDB" id="A0AAD2AFE5"/>
<organism evidence="2 3">
    <name type="scientific">Fraxinus pennsylvanica</name>
    <dbReference type="NCBI Taxonomy" id="56036"/>
    <lineage>
        <taxon>Eukaryota</taxon>
        <taxon>Viridiplantae</taxon>
        <taxon>Streptophyta</taxon>
        <taxon>Embryophyta</taxon>
        <taxon>Tracheophyta</taxon>
        <taxon>Spermatophyta</taxon>
        <taxon>Magnoliopsida</taxon>
        <taxon>eudicotyledons</taxon>
        <taxon>Gunneridae</taxon>
        <taxon>Pentapetalae</taxon>
        <taxon>asterids</taxon>
        <taxon>lamiids</taxon>
        <taxon>Lamiales</taxon>
        <taxon>Oleaceae</taxon>
        <taxon>Oleeae</taxon>
        <taxon>Fraxinus</taxon>
    </lineage>
</organism>
<dbReference type="PANTHER" id="PTHR31268:SF5">
    <property type="entry name" value="GALACTINOL--SUCROSE GALACTOSYLTRANSFERASE 6-RELATED"/>
    <property type="match status" value="1"/>
</dbReference>
<sequence>MTIKPVVRIVDGKLVVKDRTILTNVSDNVIATSGASAWPMEGVFNHDNNYHVMSLGTLLEVRFLACFRFKLWWMAQQMGDKGRDIPLETQLLLVETKDGSNLESVVNGNEDNNVVYTMFLPLVDGPFKACLQGNVHDELELCLESGDIGTVGSTFVNSRNEELNCIAKVLK</sequence>
<gene>
    <name evidence="2" type="ORF">FPE_LOCUS34809</name>
</gene>
<dbReference type="Proteomes" id="UP000834106">
    <property type="component" value="Chromosome 23"/>
</dbReference>
<evidence type="ECO:0000256" key="1">
    <source>
        <dbReference type="ARBA" id="ARBA00023277"/>
    </source>
</evidence>
<accession>A0AAD2AFE5</accession>
<evidence type="ECO:0000313" key="2">
    <source>
        <dbReference type="EMBL" id="CAI9787379.1"/>
    </source>
</evidence>
<reference evidence="2" key="1">
    <citation type="submission" date="2023-05" db="EMBL/GenBank/DDBJ databases">
        <authorList>
            <person name="Huff M."/>
        </authorList>
    </citation>
    <scope>NUCLEOTIDE SEQUENCE</scope>
</reference>
<protein>
    <submittedName>
        <fullName evidence="2">Uncharacterized protein</fullName>
    </submittedName>
</protein>